<name>A0A0F9F815_9ZZZZ</name>
<accession>A0A0F9F815</accession>
<comment type="caution">
    <text evidence="1">The sequence shown here is derived from an EMBL/GenBank/DDBJ whole genome shotgun (WGS) entry which is preliminary data.</text>
</comment>
<sequence>MKRLKQTFLFVLICLTVVAATPMRLFDPAMPGPIGGTTPAAGTFVVLQGEVNVIDISGNTVLTFAQCKGSIINVLGAHTPVLPSVAGFDGSDGGNCLFIASTAAAYSVDVFASDLISLYGTDQSDGEKVTSPGTKGAAILFVNIDGTGWEGFRVEGNFTNGG</sequence>
<dbReference type="EMBL" id="LAZR01024585">
    <property type="protein sequence ID" value="KKL74646.1"/>
    <property type="molecule type" value="Genomic_DNA"/>
</dbReference>
<reference evidence="1" key="1">
    <citation type="journal article" date="2015" name="Nature">
        <title>Complex archaea that bridge the gap between prokaryotes and eukaryotes.</title>
        <authorList>
            <person name="Spang A."/>
            <person name="Saw J.H."/>
            <person name="Jorgensen S.L."/>
            <person name="Zaremba-Niedzwiedzka K."/>
            <person name="Martijn J."/>
            <person name="Lind A.E."/>
            <person name="van Eijk R."/>
            <person name="Schleper C."/>
            <person name="Guy L."/>
            <person name="Ettema T.J."/>
        </authorList>
    </citation>
    <scope>NUCLEOTIDE SEQUENCE</scope>
</reference>
<dbReference type="AlphaFoldDB" id="A0A0F9F815"/>
<gene>
    <name evidence="1" type="ORF">LCGC14_2062810</name>
</gene>
<protein>
    <submittedName>
        <fullName evidence="1">Uncharacterized protein</fullName>
    </submittedName>
</protein>
<evidence type="ECO:0000313" key="1">
    <source>
        <dbReference type="EMBL" id="KKL74646.1"/>
    </source>
</evidence>
<proteinExistence type="predicted"/>
<organism evidence="1">
    <name type="scientific">marine sediment metagenome</name>
    <dbReference type="NCBI Taxonomy" id="412755"/>
    <lineage>
        <taxon>unclassified sequences</taxon>
        <taxon>metagenomes</taxon>
        <taxon>ecological metagenomes</taxon>
    </lineage>
</organism>